<dbReference type="Gene3D" id="3.20.14.10">
    <property type="entry name" value="L-fucose/L-arabinose isomerase, C-terminal"/>
    <property type="match status" value="1"/>
</dbReference>
<dbReference type="PANTHER" id="PTHR37840">
    <property type="entry name" value="L-FUCOSE ISOMERASE"/>
    <property type="match status" value="1"/>
</dbReference>
<gene>
    <name evidence="5" type="ORF">LCGC14_1684130</name>
</gene>
<dbReference type="InterPro" id="IPR009015">
    <property type="entry name" value="Fucose_isomerase_N/cen_sf"/>
</dbReference>
<name>A0A0F9KMT1_9ZZZZ</name>
<dbReference type="Pfam" id="PF02952">
    <property type="entry name" value="Fucose_iso_C"/>
    <property type="match status" value="1"/>
</dbReference>
<dbReference type="GO" id="GO:0042355">
    <property type="term" value="P:L-fucose catabolic process"/>
    <property type="evidence" value="ECO:0007669"/>
    <property type="project" value="TreeGrafter"/>
</dbReference>
<dbReference type="GO" id="GO:0019571">
    <property type="term" value="P:D-arabinose catabolic process"/>
    <property type="evidence" value="ECO:0007669"/>
    <property type="project" value="TreeGrafter"/>
</dbReference>
<dbReference type="InterPro" id="IPR005763">
    <property type="entry name" value="Fucose_isomerase"/>
</dbReference>
<comment type="caution">
    <text evidence="5">The sequence shown here is derived from an EMBL/GenBank/DDBJ whole genome shotgun (WGS) entry which is preliminary data.</text>
</comment>
<evidence type="ECO:0000313" key="5">
    <source>
        <dbReference type="EMBL" id="KKM16605.1"/>
    </source>
</evidence>
<evidence type="ECO:0000256" key="1">
    <source>
        <dbReference type="ARBA" id="ARBA00023235"/>
    </source>
</evidence>
<dbReference type="InterPro" id="IPR015888">
    <property type="entry name" value="Fuc_isomerase_C"/>
</dbReference>
<protein>
    <recommendedName>
        <fullName evidence="6">L-fucose isomerase C-terminal domain-containing protein</fullName>
    </recommendedName>
</protein>
<dbReference type="Gene3D" id="3.40.275.10">
    <property type="entry name" value="L-fucose Isomerase, Chain A, domain 2"/>
    <property type="match status" value="1"/>
</dbReference>
<proteinExistence type="predicted"/>
<reference evidence="5" key="1">
    <citation type="journal article" date="2015" name="Nature">
        <title>Complex archaea that bridge the gap between prokaryotes and eukaryotes.</title>
        <authorList>
            <person name="Spang A."/>
            <person name="Saw J.H."/>
            <person name="Jorgensen S.L."/>
            <person name="Zaremba-Niedzwiedzka K."/>
            <person name="Martijn J."/>
            <person name="Lind A.E."/>
            <person name="van Eijk R."/>
            <person name="Schleper C."/>
            <person name="Guy L."/>
            <person name="Ettema T.J."/>
        </authorList>
    </citation>
    <scope>NUCLEOTIDE SEQUENCE</scope>
</reference>
<feature type="domain" description="L-fucose isomerase N-terminal-1" evidence="4">
    <location>
        <begin position="11"/>
        <end position="120"/>
    </location>
</feature>
<feature type="non-terminal residue" evidence="5">
    <location>
        <position position="1"/>
    </location>
</feature>
<dbReference type="InterPro" id="IPR012888">
    <property type="entry name" value="Fucose_iso_N1"/>
</dbReference>
<organism evidence="5">
    <name type="scientific">marine sediment metagenome</name>
    <dbReference type="NCBI Taxonomy" id="412755"/>
    <lineage>
        <taxon>unclassified sequences</taxon>
        <taxon>metagenomes</taxon>
        <taxon>ecological metagenomes</taxon>
    </lineage>
</organism>
<evidence type="ECO:0000259" key="3">
    <source>
        <dbReference type="Pfam" id="PF02952"/>
    </source>
</evidence>
<dbReference type="SUPFAM" id="SSF53743">
    <property type="entry name" value="FucI/AraA N-terminal and middle domains"/>
    <property type="match status" value="1"/>
</dbReference>
<dbReference type="GO" id="GO:0008790">
    <property type="term" value="F:arabinose isomerase activity"/>
    <property type="evidence" value="ECO:0007669"/>
    <property type="project" value="TreeGrafter"/>
</dbReference>
<dbReference type="InterPro" id="IPR038392">
    <property type="entry name" value="Fucose_isomerase_dom2_sf"/>
</dbReference>
<accession>A0A0F9KMT1</accession>
<evidence type="ECO:0000259" key="4">
    <source>
        <dbReference type="Pfam" id="PF07881"/>
    </source>
</evidence>
<evidence type="ECO:0000256" key="2">
    <source>
        <dbReference type="ARBA" id="ARBA00023277"/>
    </source>
</evidence>
<dbReference type="GO" id="GO:0005737">
    <property type="term" value="C:cytoplasm"/>
    <property type="evidence" value="ECO:0007669"/>
    <property type="project" value="InterPro"/>
</dbReference>
<dbReference type="AlphaFoldDB" id="A0A0F9KMT1"/>
<dbReference type="PANTHER" id="PTHR37840:SF1">
    <property type="entry name" value="L-FUCOSE ISOMERASE"/>
    <property type="match status" value="1"/>
</dbReference>
<dbReference type="EMBL" id="LAZR01014637">
    <property type="protein sequence ID" value="KKM16605.1"/>
    <property type="molecule type" value="Genomic_DNA"/>
</dbReference>
<dbReference type="Pfam" id="PF07881">
    <property type="entry name" value="Fucose_iso_N1"/>
    <property type="match status" value="1"/>
</dbReference>
<keyword evidence="2" id="KW-0119">Carbohydrate metabolism</keyword>
<sequence length="474" mass="53259">VDPAKSFSGFDKMVWRVKIARKQAKILAEADIDGLILHYSLWASPRLARIATQVILREKKKKNRSIPILILTNLAPEQPGMVGGMAAAGGLDQLGVANMRIWSRNIANDPEKLKQVVTFAMFAQDRAKISSSAEEVVERLHGQIYGEIGGRSIQIVTAEADPLQWAKIFGVDTQPIDQLEIIRRASQMISWRDGVNSEITEIRDKRINKAFNFLTENVKSVNYEDKFTEDKLKYQLACYYATQDIIAENDLDFIGIKCQPELSEYHVTQCLTQAFSNDSRGPAGEKKEIVVCACEDDKDAALTQQIMYLLTGRPTMFADFRYLDPERNILYLVNCGAHTPWFATRSSRIEDNLAKIKLDKQAFFYAACGATVNFDAAPGPVTGARLARKNGRYWMNIVPGEFVERPANAVVTTPGWPNAFMKFEVPMEQLFREHPCNHMQLVAGDYAAGLAEVCEKLGIGYKVQDKNLEFEKVT</sequence>
<keyword evidence="1" id="KW-0413">Isomerase</keyword>
<dbReference type="GO" id="GO:0008736">
    <property type="term" value="F:L-fucose isomerase activity"/>
    <property type="evidence" value="ECO:0007669"/>
    <property type="project" value="InterPro"/>
</dbReference>
<dbReference type="InterPro" id="IPR038393">
    <property type="entry name" value="Fuc_iso_dom3_sf"/>
</dbReference>
<feature type="domain" description="L-fucose isomerase C-terminal" evidence="3">
    <location>
        <begin position="332"/>
        <end position="461"/>
    </location>
</feature>
<dbReference type="GO" id="GO:0030145">
    <property type="term" value="F:manganese ion binding"/>
    <property type="evidence" value="ECO:0007669"/>
    <property type="project" value="InterPro"/>
</dbReference>
<evidence type="ECO:0008006" key="6">
    <source>
        <dbReference type="Google" id="ProtNLM"/>
    </source>
</evidence>